<feature type="compositionally biased region" description="Low complexity" evidence="1">
    <location>
        <begin position="132"/>
        <end position="143"/>
    </location>
</feature>
<feature type="region of interest" description="Disordered" evidence="1">
    <location>
        <begin position="47"/>
        <end position="74"/>
    </location>
</feature>
<proteinExistence type="predicted"/>
<dbReference type="AlphaFoldDB" id="A0ABD3CMC0"/>
<reference evidence="3" key="1">
    <citation type="journal article" date="2024" name="IScience">
        <title>Strigolactones Initiate the Formation of Haustorium-like Structures in Castilleja.</title>
        <authorList>
            <person name="Buerger M."/>
            <person name="Peterson D."/>
            <person name="Chory J."/>
        </authorList>
    </citation>
    <scope>NUCLEOTIDE SEQUENCE [LARGE SCALE GENOMIC DNA]</scope>
</reference>
<sequence length="230" mass="25443">MELKKRCFSTGCFGSWKKHKKVHEQVKTQTLSPNDEQLDEAVTLLGATTESESPKEKKPVTELDQAKSEEEQMNCETKLLEYENRNLLSRTEEPESSESLFSLSIDSRKQVFTVDTTDKEVTSPLKPNNNRSKSSSSSSSSSSFKLDENNKENVGLTKQSLVKTTVDTTTTTVTTSLSGWLNLSHKSNIIKSNSNSSESEKNYAYAAGKTAKLKQMNAGGDSKLISPARD</sequence>
<dbReference type="Proteomes" id="UP001632038">
    <property type="component" value="Unassembled WGS sequence"/>
</dbReference>
<organism evidence="2 3">
    <name type="scientific">Castilleja foliolosa</name>
    <dbReference type="NCBI Taxonomy" id="1961234"/>
    <lineage>
        <taxon>Eukaryota</taxon>
        <taxon>Viridiplantae</taxon>
        <taxon>Streptophyta</taxon>
        <taxon>Embryophyta</taxon>
        <taxon>Tracheophyta</taxon>
        <taxon>Spermatophyta</taxon>
        <taxon>Magnoliopsida</taxon>
        <taxon>eudicotyledons</taxon>
        <taxon>Gunneridae</taxon>
        <taxon>Pentapetalae</taxon>
        <taxon>asterids</taxon>
        <taxon>lamiids</taxon>
        <taxon>Lamiales</taxon>
        <taxon>Orobanchaceae</taxon>
        <taxon>Pedicularideae</taxon>
        <taxon>Castillejinae</taxon>
        <taxon>Castilleja</taxon>
    </lineage>
</organism>
<feature type="compositionally biased region" description="Basic and acidic residues" evidence="1">
    <location>
        <begin position="52"/>
        <end position="70"/>
    </location>
</feature>
<keyword evidence="3" id="KW-1185">Reference proteome</keyword>
<gene>
    <name evidence="2" type="ORF">CASFOL_023070</name>
</gene>
<evidence type="ECO:0000256" key="1">
    <source>
        <dbReference type="SAM" id="MobiDB-lite"/>
    </source>
</evidence>
<accession>A0ABD3CMC0</accession>
<protein>
    <submittedName>
        <fullName evidence="2">Uncharacterized protein</fullName>
    </submittedName>
</protein>
<comment type="caution">
    <text evidence="2">The sequence shown here is derived from an EMBL/GenBank/DDBJ whole genome shotgun (WGS) entry which is preliminary data.</text>
</comment>
<evidence type="ECO:0000313" key="3">
    <source>
        <dbReference type="Proteomes" id="UP001632038"/>
    </source>
</evidence>
<dbReference type="EMBL" id="JAVIJP010000032">
    <property type="protein sequence ID" value="KAL3630086.1"/>
    <property type="molecule type" value="Genomic_DNA"/>
</dbReference>
<feature type="region of interest" description="Disordered" evidence="1">
    <location>
        <begin position="115"/>
        <end position="151"/>
    </location>
</feature>
<name>A0ABD3CMC0_9LAMI</name>
<evidence type="ECO:0000313" key="2">
    <source>
        <dbReference type="EMBL" id="KAL3630086.1"/>
    </source>
</evidence>